<name>A0ABR9APW7_9BACT</name>
<dbReference type="Gene3D" id="3.40.50.2300">
    <property type="match status" value="1"/>
</dbReference>
<accession>A0ABR9APW7</accession>
<dbReference type="PROSITE" id="PS01124">
    <property type="entry name" value="HTH_ARAC_FAMILY_2"/>
    <property type="match status" value="1"/>
</dbReference>
<dbReference type="SMART" id="SM00388">
    <property type="entry name" value="HisKA"/>
    <property type="match status" value="1"/>
</dbReference>
<dbReference type="InterPro" id="IPR018060">
    <property type="entry name" value="HTH_AraC"/>
</dbReference>
<dbReference type="SUPFAM" id="SSF55874">
    <property type="entry name" value="ATPase domain of HSP90 chaperone/DNA topoisomerase II/histidine kinase"/>
    <property type="match status" value="1"/>
</dbReference>
<dbReference type="Gene3D" id="1.10.10.60">
    <property type="entry name" value="Homeodomain-like"/>
    <property type="match status" value="1"/>
</dbReference>
<dbReference type="Gene3D" id="2.130.10.10">
    <property type="entry name" value="YVTN repeat-like/Quinoprotein amine dehydrogenase"/>
    <property type="match status" value="4"/>
</dbReference>
<dbReference type="PROSITE" id="PS50110">
    <property type="entry name" value="RESPONSE_REGULATORY"/>
    <property type="match status" value="1"/>
</dbReference>
<feature type="domain" description="Histidine kinase" evidence="9">
    <location>
        <begin position="873"/>
        <end position="1094"/>
    </location>
</feature>
<dbReference type="InterPro" id="IPR018062">
    <property type="entry name" value="HTH_AraC-typ_CS"/>
</dbReference>
<dbReference type="PANTHER" id="PTHR43547">
    <property type="entry name" value="TWO-COMPONENT HISTIDINE KINASE"/>
    <property type="match status" value="1"/>
</dbReference>
<proteinExistence type="predicted"/>
<dbReference type="PROSITE" id="PS50109">
    <property type="entry name" value="HIS_KIN"/>
    <property type="match status" value="1"/>
</dbReference>
<dbReference type="Pfam" id="PF07494">
    <property type="entry name" value="Reg_prop"/>
    <property type="match status" value="7"/>
</dbReference>
<dbReference type="Pfam" id="PF02518">
    <property type="entry name" value="HATPase_c"/>
    <property type="match status" value="1"/>
</dbReference>
<dbReference type="EMBL" id="JACYTQ010000008">
    <property type="protein sequence ID" value="MBD8490838.1"/>
    <property type="molecule type" value="Genomic_DNA"/>
</dbReference>
<feature type="modified residue" description="4-aspartylphosphate" evidence="7">
    <location>
        <position position="1168"/>
    </location>
</feature>
<dbReference type="Gene3D" id="2.60.40.10">
    <property type="entry name" value="Immunoglobulins"/>
    <property type="match status" value="1"/>
</dbReference>
<dbReference type="SUPFAM" id="SSF46689">
    <property type="entry name" value="Homeodomain-like"/>
    <property type="match status" value="1"/>
</dbReference>
<dbReference type="InterPro" id="IPR003961">
    <property type="entry name" value="FN3_dom"/>
</dbReference>
<evidence type="ECO:0000313" key="12">
    <source>
        <dbReference type="Proteomes" id="UP000647133"/>
    </source>
</evidence>
<evidence type="ECO:0000313" key="11">
    <source>
        <dbReference type="EMBL" id="MBD8490838.1"/>
    </source>
</evidence>
<dbReference type="RefSeq" id="WP_192011706.1">
    <property type="nucleotide sequence ID" value="NZ_JACYTQ010000008.1"/>
</dbReference>
<evidence type="ECO:0000259" key="9">
    <source>
        <dbReference type="PROSITE" id="PS50109"/>
    </source>
</evidence>
<comment type="catalytic activity">
    <reaction evidence="1">
        <text>ATP + protein L-histidine = ADP + protein N-phospho-L-histidine.</text>
        <dbReference type="EC" id="2.7.13.3"/>
    </reaction>
</comment>
<dbReference type="InterPro" id="IPR011110">
    <property type="entry name" value="Reg_prop"/>
</dbReference>
<evidence type="ECO:0000256" key="3">
    <source>
        <dbReference type="ARBA" id="ARBA00022553"/>
    </source>
</evidence>
<dbReference type="Pfam" id="PF12833">
    <property type="entry name" value="HTH_18"/>
    <property type="match status" value="1"/>
</dbReference>
<dbReference type="Pfam" id="PF00072">
    <property type="entry name" value="Response_reg"/>
    <property type="match status" value="1"/>
</dbReference>
<protein>
    <recommendedName>
        <fullName evidence="2">histidine kinase</fullName>
        <ecNumber evidence="2">2.7.13.3</ecNumber>
    </recommendedName>
</protein>
<keyword evidence="5" id="KW-0238">DNA-binding</keyword>
<dbReference type="InterPro" id="IPR003661">
    <property type="entry name" value="HisK_dim/P_dom"/>
</dbReference>
<dbReference type="CDD" id="cd00082">
    <property type="entry name" value="HisKA"/>
    <property type="match status" value="1"/>
</dbReference>
<dbReference type="InterPro" id="IPR003594">
    <property type="entry name" value="HATPase_dom"/>
</dbReference>
<evidence type="ECO:0000259" key="8">
    <source>
        <dbReference type="PROSITE" id="PS01124"/>
    </source>
</evidence>
<dbReference type="InterPro" id="IPR036097">
    <property type="entry name" value="HisK_dim/P_sf"/>
</dbReference>
<dbReference type="Gene3D" id="3.30.565.10">
    <property type="entry name" value="Histidine kinase-like ATPase, C-terminal domain"/>
    <property type="match status" value="1"/>
</dbReference>
<dbReference type="Gene3D" id="1.10.287.130">
    <property type="match status" value="1"/>
</dbReference>
<dbReference type="SUPFAM" id="SSF63829">
    <property type="entry name" value="Calcium-dependent phosphotriesterase"/>
    <property type="match status" value="3"/>
</dbReference>
<dbReference type="SMART" id="SM00387">
    <property type="entry name" value="HATPase_c"/>
    <property type="match status" value="1"/>
</dbReference>
<keyword evidence="3 7" id="KW-0597">Phosphoprotein</keyword>
<evidence type="ECO:0000256" key="1">
    <source>
        <dbReference type="ARBA" id="ARBA00000085"/>
    </source>
</evidence>
<dbReference type="Pfam" id="PF00512">
    <property type="entry name" value="HisKA"/>
    <property type="match status" value="1"/>
</dbReference>
<keyword evidence="4" id="KW-0805">Transcription regulation</keyword>
<reference evidence="11 12" key="1">
    <citation type="submission" date="2020-09" db="EMBL/GenBank/DDBJ databases">
        <title>Echinicola sp. CAU 1574 isolated from sand of Sido Beach.</title>
        <authorList>
            <person name="Kim W."/>
        </authorList>
    </citation>
    <scope>NUCLEOTIDE SEQUENCE [LARGE SCALE GENOMIC DNA]</scope>
    <source>
        <strain evidence="11 12">CAU 1574</strain>
    </source>
</reference>
<keyword evidence="6" id="KW-0804">Transcription</keyword>
<dbReference type="InterPro" id="IPR009057">
    <property type="entry name" value="Homeodomain-like_sf"/>
</dbReference>
<dbReference type="InterPro" id="IPR005467">
    <property type="entry name" value="His_kinase_dom"/>
</dbReference>
<organism evidence="11 12">
    <name type="scientific">Echinicola arenosa</name>
    <dbReference type="NCBI Taxonomy" id="2774144"/>
    <lineage>
        <taxon>Bacteria</taxon>
        <taxon>Pseudomonadati</taxon>
        <taxon>Bacteroidota</taxon>
        <taxon>Cytophagia</taxon>
        <taxon>Cytophagales</taxon>
        <taxon>Cyclobacteriaceae</taxon>
        <taxon>Echinicola</taxon>
    </lineage>
</organism>
<dbReference type="EC" id="2.7.13.3" evidence="2"/>
<dbReference type="InterPro" id="IPR001789">
    <property type="entry name" value="Sig_transdc_resp-reg_receiver"/>
</dbReference>
<dbReference type="SUPFAM" id="SSF52172">
    <property type="entry name" value="CheY-like"/>
    <property type="match status" value="1"/>
</dbReference>
<evidence type="ECO:0000256" key="4">
    <source>
        <dbReference type="ARBA" id="ARBA00023015"/>
    </source>
</evidence>
<keyword evidence="12" id="KW-1185">Reference proteome</keyword>
<dbReference type="PRINTS" id="PR00344">
    <property type="entry name" value="BCTRLSENSOR"/>
</dbReference>
<dbReference type="InterPro" id="IPR004358">
    <property type="entry name" value="Sig_transdc_His_kin-like_C"/>
</dbReference>
<dbReference type="PANTHER" id="PTHR43547:SF2">
    <property type="entry name" value="HYBRID SIGNAL TRANSDUCTION HISTIDINE KINASE C"/>
    <property type="match status" value="1"/>
</dbReference>
<evidence type="ECO:0000256" key="2">
    <source>
        <dbReference type="ARBA" id="ARBA00012438"/>
    </source>
</evidence>
<evidence type="ECO:0000256" key="5">
    <source>
        <dbReference type="ARBA" id="ARBA00023125"/>
    </source>
</evidence>
<dbReference type="InterPro" id="IPR015943">
    <property type="entry name" value="WD40/YVTN_repeat-like_dom_sf"/>
</dbReference>
<dbReference type="InterPro" id="IPR011123">
    <property type="entry name" value="Y_Y_Y"/>
</dbReference>
<evidence type="ECO:0000256" key="6">
    <source>
        <dbReference type="ARBA" id="ARBA00023163"/>
    </source>
</evidence>
<dbReference type="Pfam" id="PF07495">
    <property type="entry name" value="Y_Y_Y"/>
    <property type="match status" value="1"/>
</dbReference>
<dbReference type="InterPro" id="IPR011006">
    <property type="entry name" value="CheY-like_superfamily"/>
</dbReference>
<feature type="domain" description="HTH araC/xylS-type" evidence="8">
    <location>
        <begin position="1267"/>
        <end position="1366"/>
    </location>
</feature>
<dbReference type="InterPro" id="IPR036890">
    <property type="entry name" value="HATPase_C_sf"/>
</dbReference>
<dbReference type="InterPro" id="IPR013783">
    <property type="entry name" value="Ig-like_fold"/>
</dbReference>
<dbReference type="SMART" id="SM00342">
    <property type="entry name" value="HTH_ARAC"/>
    <property type="match status" value="1"/>
</dbReference>
<gene>
    <name evidence="11" type="ORF">IFO69_18950</name>
</gene>
<dbReference type="SMART" id="SM00448">
    <property type="entry name" value="REC"/>
    <property type="match status" value="1"/>
</dbReference>
<dbReference type="SUPFAM" id="SSF47384">
    <property type="entry name" value="Homodimeric domain of signal transducing histidine kinase"/>
    <property type="match status" value="1"/>
</dbReference>
<evidence type="ECO:0000259" key="10">
    <source>
        <dbReference type="PROSITE" id="PS50110"/>
    </source>
</evidence>
<dbReference type="Proteomes" id="UP000647133">
    <property type="component" value="Unassembled WGS sequence"/>
</dbReference>
<evidence type="ECO:0000256" key="7">
    <source>
        <dbReference type="PROSITE-ProRule" id="PRU00169"/>
    </source>
</evidence>
<feature type="domain" description="Response regulatory" evidence="10">
    <location>
        <begin position="1120"/>
        <end position="1235"/>
    </location>
</feature>
<dbReference type="CDD" id="cd00063">
    <property type="entry name" value="FN3"/>
    <property type="match status" value="1"/>
</dbReference>
<comment type="caution">
    <text evidence="11">The sequence shown here is derived from an EMBL/GenBank/DDBJ whole genome shotgun (WGS) entry which is preliminary data.</text>
</comment>
<sequence length="1376" mass="157154">MIRLTATFAFLFVFCSLFVLKAFSQSSNYLFGSISVDNGLSNNNVTDIYKDDIGYVWMATNSGLNRYDGRKFKVFKNEPNDTTSISENSIRRIMPGPDNQLWLLNRNNIFEVYLPMSESFESDLSVFARQYQLASENVNLVYRDRLNRFWFAHPNLGVSVYDPSDGKTTYLNHEEGKPYSLSFSYVSAIGNNSNGDIWLVYANGAIDILEGGTFRVKRKIELFNNKKAFFEDDFEIFIDSDDDVWIYLYENGEGLFYYDHAANRLQQVNTNSNTYQLNNNQVRGIIENKPSEIWVGTDHGGINIINKEKKTVSYVQHDAENPHSLAHNSVYALYKDDSDIVWVGTFKNGINIYNEKLIRFPHVKHMLTGNHSLPYNDINCFVEDRKGNFYIGTNGGGLIYFDREADRYREFHYDKHDPNGLPGNIIVDMLMDRSGNLWIGTYLNGLSKFDGKTFTNYLPETGNSKSLSGESVWELYEDHDGNIWAGTLRSGLNLYIPDEDGFIHFGESEQNYAMHCNYISSLVEDNQGNMWIGGGNGIDVINFKTGSAKYYHQVFNDSSSLVGNNVLDIFIDSKEKVWIATTQGLSVFHPESGGFSSFRTADGLPTDHIFNILEDNNGHLWLSTTNGLSQTNVTWEGEIPKLEFRNFGTGDGLQGNSFNENSAMKTSRGELVFGGANGFNIFYPDKMQLNEESPKVVFTDFHLFNSRIPIGQEVDGRVLLKRSINDTDEIILKHHEDVFSIEFAALNFIHSDKNKYKYLLEGFDNNWVEINDGVTRVTYTNLDPGKYTFKVKAANNDGIWSDHAQVLNIEVLAPFWKTPLAFLLYFIVVSAIVILIQREIIAREKDKLLIEQDKVEAKRMQELDKMKTKFFTNVSHEFRTPLTLILAPIEKLLITEKSGQNRHHYQTIHRNAKRLMNLINQLLDIRKIETNGLDFSPVEGDVINFLKETVDSFEDLSDKKNIGLSFESNVSSLFTFFDADKLEKIVFNLLSNAFKFTYREGQISVSAQYVKGENYEGVLHIAVRDTGVGMSKEVQQRIFDRFYVGEENTDSLNQGSGIGLSIVQEFTRMHGGQVQLESELGKGSNFIISLPLEELSPIEEPLMDHEEEEQLSAELTEMKTILLVEDNEDFLLYLKSCLSEEYKVITALNGEEGLEAALEHIPDLVISDVMMPKMNGLALCHTLKKDRRTSHIPVILLTAKTSEEHQLEGLDSGANHYVTKPFKIELLLLRIRNLLEERSLLQERFKKRIGVITSEEKLESLDDILIQKAVRVVEENIDDPDFSVEFLSKELAMSRVHLYKKLSSLTGKKPLEFIRMIRLERATQLLGESQLNVAEVAYRVGYNNAKYFTKHFKAEYKVLPSVYAQRKVELAEQEKE</sequence>
<dbReference type="CDD" id="cd17574">
    <property type="entry name" value="REC_OmpR"/>
    <property type="match status" value="1"/>
</dbReference>
<dbReference type="PROSITE" id="PS00041">
    <property type="entry name" value="HTH_ARAC_FAMILY_1"/>
    <property type="match status" value="1"/>
</dbReference>